<accession>A0A158GCP9</accession>
<comment type="caution">
    <text evidence="6">The sequence shown here is derived from an EMBL/GenBank/DDBJ whole genome shotgun (WGS) entry which is preliminary data.</text>
</comment>
<proteinExistence type="inferred from homology"/>
<feature type="domain" description="Pyrrolo-quinoline quinone repeat" evidence="5">
    <location>
        <begin position="370"/>
        <end position="446"/>
    </location>
</feature>
<evidence type="ECO:0000256" key="3">
    <source>
        <dbReference type="ARBA" id="ARBA00023002"/>
    </source>
</evidence>
<dbReference type="PANTHER" id="PTHR32303">
    <property type="entry name" value="QUINOPROTEIN ALCOHOL DEHYDROGENASE (CYTOCHROME C)"/>
    <property type="match status" value="1"/>
</dbReference>
<dbReference type="EMBL" id="FCOL02000005">
    <property type="protein sequence ID" value="SAL29631.1"/>
    <property type="molecule type" value="Genomic_DNA"/>
</dbReference>
<dbReference type="GO" id="GO:0016491">
    <property type="term" value="F:oxidoreductase activity"/>
    <property type="evidence" value="ECO:0007669"/>
    <property type="project" value="UniProtKB-KW"/>
</dbReference>
<dbReference type="InterPro" id="IPR002372">
    <property type="entry name" value="PQQ_rpt_dom"/>
</dbReference>
<feature type="domain" description="Pyrrolo-quinoline quinone repeat" evidence="4">
    <location>
        <begin position="31"/>
        <end position="145"/>
    </location>
</feature>
<dbReference type="InterPro" id="IPR015943">
    <property type="entry name" value="WD40/YVTN_repeat-like_dom_sf"/>
</dbReference>
<dbReference type="SUPFAM" id="SSF50998">
    <property type="entry name" value="Quinoprotein alcohol dehydrogenase-like"/>
    <property type="match status" value="1"/>
</dbReference>
<dbReference type="PANTHER" id="PTHR32303:SF10">
    <property type="entry name" value="OUTER MEMBRANE PROTEIN ASSEMBLY FACTOR BAMB"/>
    <property type="match status" value="1"/>
</dbReference>
<dbReference type="InterPro" id="IPR011047">
    <property type="entry name" value="Quinoprotein_ADH-like_sf"/>
</dbReference>
<evidence type="ECO:0000256" key="2">
    <source>
        <dbReference type="ARBA" id="ARBA00008156"/>
    </source>
</evidence>
<keyword evidence="3" id="KW-0560">Oxidoreductase</keyword>
<comment type="cofactor">
    <cofactor evidence="1">
        <name>pyrroloquinoline quinone</name>
        <dbReference type="ChEBI" id="CHEBI:58442"/>
    </cofactor>
</comment>
<evidence type="ECO:0000259" key="4">
    <source>
        <dbReference type="Pfam" id="PF01011"/>
    </source>
</evidence>
<keyword evidence="7" id="KW-1185">Reference proteome</keyword>
<dbReference type="Gene3D" id="2.130.10.10">
    <property type="entry name" value="YVTN repeat-like/Quinoprotein amine dehydrogenase"/>
    <property type="match status" value="2"/>
</dbReference>
<dbReference type="AlphaFoldDB" id="A0A158GCP9"/>
<evidence type="ECO:0000256" key="1">
    <source>
        <dbReference type="ARBA" id="ARBA00001931"/>
    </source>
</evidence>
<reference evidence="6" key="1">
    <citation type="submission" date="2016-01" db="EMBL/GenBank/DDBJ databases">
        <authorList>
            <person name="Peeters C."/>
        </authorList>
    </citation>
    <scope>NUCLEOTIDE SEQUENCE [LARGE SCALE GENOMIC DNA]</scope>
    <source>
        <strain evidence="6">LMG 22937</strain>
    </source>
</reference>
<evidence type="ECO:0000313" key="7">
    <source>
        <dbReference type="Proteomes" id="UP000054925"/>
    </source>
</evidence>
<dbReference type="Pfam" id="PF13360">
    <property type="entry name" value="PQQ_2"/>
    <property type="match status" value="1"/>
</dbReference>
<comment type="similarity">
    <text evidence="2">Belongs to the bacterial PQQ dehydrogenase family.</text>
</comment>
<sequence>MRPRASRHGLADLRHEQATHRLHAAERVLGVGNVAQLRSHWARDIGGPITTQPTLATGVLVNGVPTDVVYAATWIGRIVALNAATGAVIWSVQAPTVQTDCFDFNASNRLLGTIGTPTIDRVTNRLYVVTGFGFLHALDLATGADVLPWVQLLDSANGSPRTFVYGSPTLNGSDLYVATASRCDVRPYHGQVIRVSTTNFEILQRWFPSGATGPDGGGIWGPGGISVTPNGLWLYTATGNSFSDPENLPYSEHVVRLTPSLVVDAADAPAPPPPGSRDVDFGATPLLFQTPNCPPMLAALQRSGMMYVYNRNALANGPINAFLIGQTGGSFNGIPAFDPVLNQIYVSSGSVANGLVALSVHSDCSIATAWNLRVRGNSITPPIPPVAANGVVYYVSGVASEVFAVDARSGQQLWSSASLPVADRVTGGIFASPTVVNGRLFVAGFDHKIHAYGL</sequence>
<dbReference type="SMART" id="SM00564">
    <property type="entry name" value="PQQ"/>
    <property type="match status" value="2"/>
</dbReference>
<gene>
    <name evidence="6" type="ORF">AWB67_01266</name>
</gene>
<evidence type="ECO:0000259" key="5">
    <source>
        <dbReference type="Pfam" id="PF13360"/>
    </source>
</evidence>
<protein>
    <submittedName>
        <fullName evidence="6">Outer membrane biogenesis protein BamB</fullName>
    </submittedName>
</protein>
<dbReference type="Proteomes" id="UP000054925">
    <property type="component" value="Unassembled WGS sequence"/>
</dbReference>
<dbReference type="Pfam" id="PF01011">
    <property type="entry name" value="PQQ"/>
    <property type="match status" value="1"/>
</dbReference>
<dbReference type="InterPro" id="IPR018391">
    <property type="entry name" value="PQQ_b-propeller_rpt"/>
</dbReference>
<evidence type="ECO:0000313" key="6">
    <source>
        <dbReference type="EMBL" id="SAL29631.1"/>
    </source>
</evidence>
<organism evidence="6 7">
    <name type="scientific">Caballeronia terrestris</name>
    <dbReference type="NCBI Taxonomy" id="1226301"/>
    <lineage>
        <taxon>Bacteria</taxon>
        <taxon>Pseudomonadati</taxon>
        <taxon>Pseudomonadota</taxon>
        <taxon>Betaproteobacteria</taxon>
        <taxon>Burkholderiales</taxon>
        <taxon>Burkholderiaceae</taxon>
        <taxon>Caballeronia</taxon>
    </lineage>
</organism>
<name>A0A158GCP9_9BURK</name>